<reference evidence="2 3" key="1">
    <citation type="submission" date="2019-12" db="EMBL/GenBank/DDBJ databases">
        <title>Litoreibacter badius sp. nov., a novel bacteriochlorophyll a-containing bacterium in the genus Litoreibacter.</title>
        <authorList>
            <person name="Kanamuro M."/>
            <person name="Takabe Y."/>
            <person name="Mori K."/>
            <person name="Takaichi S."/>
            <person name="Hanada S."/>
        </authorList>
    </citation>
    <scope>NUCLEOTIDE SEQUENCE [LARGE SCALE GENOMIC DNA]</scope>
    <source>
        <strain evidence="2 3">K6</strain>
    </source>
</reference>
<keyword evidence="1" id="KW-0812">Transmembrane</keyword>
<organism evidence="2 3">
    <name type="scientific">Litoreibacter roseus</name>
    <dbReference type="NCBI Taxonomy" id="2601869"/>
    <lineage>
        <taxon>Bacteria</taxon>
        <taxon>Pseudomonadati</taxon>
        <taxon>Pseudomonadota</taxon>
        <taxon>Alphaproteobacteria</taxon>
        <taxon>Rhodobacterales</taxon>
        <taxon>Roseobacteraceae</taxon>
        <taxon>Litoreibacter</taxon>
    </lineage>
</organism>
<comment type="caution">
    <text evidence="2">The sequence shown here is derived from an EMBL/GenBank/DDBJ whole genome shotgun (WGS) entry which is preliminary data.</text>
</comment>
<dbReference type="AlphaFoldDB" id="A0A6N6JJG7"/>
<keyword evidence="3" id="KW-1185">Reference proteome</keyword>
<dbReference type="RefSeq" id="WP_159807326.1">
    <property type="nucleotide sequence ID" value="NZ_BLJE01000002.1"/>
</dbReference>
<evidence type="ECO:0000313" key="2">
    <source>
        <dbReference type="EMBL" id="GFE65418.1"/>
    </source>
</evidence>
<protein>
    <recommendedName>
        <fullName evidence="4">DUF3619 family protein</fullName>
    </recommendedName>
</protein>
<sequence>MSDLKKESQAEIGPRNDLLDQHLADARIAPPLPEDLQARILADAARLQTNRHRKPAARDLFANWPSVAGLAGGALAGIVLGFFNPTLVDVTTSYDDTADEISLLEDYFAPANPFEDPL</sequence>
<proteinExistence type="predicted"/>
<keyword evidence="1" id="KW-1133">Transmembrane helix</keyword>
<evidence type="ECO:0000256" key="1">
    <source>
        <dbReference type="SAM" id="Phobius"/>
    </source>
</evidence>
<keyword evidence="1" id="KW-0472">Membrane</keyword>
<dbReference type="EMBL" id="BLJE01000002">
    <property type="protein sequence ID" value="GFE65418.1"/>
    <property type="molecule type" value="Genomic_DNA"/>
</dbReference>
<name>A0A6N6JJG7_9RHOB</name>
<feature type="transmembrane region" description="Helical" evidence="1">
    <location>
        <begin position="60"/>
        <end position="83"/>
    </location>
</feature>
<gene>
    <name evidence="2" type="ORF">KIN_24920</name>
</gene>
<evidence type="ECO:0000313" key="3">
    <source>
        <dbReference type="Proteomes" id="UP000436822"/>
    </source>
</evidence>
<evidence type="ECO:0008006" key="4">
    <source>
        <dbReference type="Google" id="ProtNLM"/>
    </source>
</evidence>
<accession>A0A6N6JJG7</accession>
<dbReference type="Proteomes" id="UP000436822">
    <property type="component" value="Unassembled WGS sequence"/>
</dbReference>